<dbReference type="KEGG" id="halx:M0R89_17730"/>
<proteinExistence type="predicted"/>
<keyword evidence="3" id="KW-1185">Reference proteome</keyword>
<gene>
    <name evidence="2" type="ORF">M0R89_17730</name>
</gene>
<dbReference type="AlphaFoldDB" id="A0A8U0HUC3"/>
<dbReference type="EMBL" id="CP096659">
    <property type="protein sequence ID" value="UPV74361.1"/>
    <property type="molecule type" value="Genomic_DNA"/>
</dbReference>
<dbReference type="GeneID" id="72187079"/>
<evidence type="ECO:0000256" key="1">
    <source>
        <dbReference type="SAM" id="MobiDB-lite"/>
    </source>
</evidence>
<dbReference type="Proteomes" id="UP000830729">
    <property type="component" value="Chromosome"/>
</dbReference>
<evidence type="ECO:0000313" key="2">
    <source>
        <dbReference type="EMBL" id="UPV74361.1"/>
    </source>
</evidence>
<name>A0A8U0HUC3_9EURY</name>
<feature type="compositionally biased region" description="Polar residues" evidence="1">
    <location>
        <begin position="27"/>
        <end position="43"/>
    </location>
</feature>
<accession>A0A8U0HUC3</accession>
<dbReference type="RefSeq" id="WP_248650407.1">
    <property type="nucleotide sequence ID" value="NZ_CP096659.1"/>
</dbReference>
<protein>
    <submittedName>
        <fullName evidence="2">Uncharacterized protein</fullName>
    </submittedName>
</protein>
<feature type="region of interest" description="Disordered" evidence="1">
    <location>
        <begin position="1"/>
        <end position="73"/>
    </location>
</feature>
<reference evidence="2 3" key="1">
    <citation type="submission" date="2022-04" db="EMBL/GenBank/DDBJ databases">
        <title>Diverse halophilic archaea isolated from saline environments.</title>
        <authorList>
            <person name="Cui H.-L."/>
        </authorList>
    </citation>
    <scope>NUCLEOTIDE SEQUENCE [LARGE SCALE GENOMIC DNA]</scope>
    <source>
        <strain evidence="2 3">XZYJT49</strain>
    </source>
</reference>
<organism evidence="2 3">
    <name type="scientific">Halorussus limi</name>
    <dbReference type="NCBI Taxonomy" id="2938695"/>
    <lineage>
        <taxon>Archaea</taxon>
        <taxon>Methanobacteriati</taxon>
        <taxon>Methanobacteriota</taxon>
        <taxon>Stenosarchaea group</taxon>
        <taxon>Halobacteria</taxon>
        <taxon>Halobacteriales</taxon>
        <taxon>Haladaptataceae</taxon>
        <taxon>Halorussus</taxon>
    </lineage>
</organism>
<evidence type="ECO:0000313" key="3">
    <source>
        <dbReference type="Proteomes" id="UP000830729"/>
    </source>
</evidence>
<feature type="compositionally biased region" description="Basic and acidic residues" evidence="1">
    <location>
        <begin position="1"/>
        <end position="21"/>
    </location>
</feature>
<sequence>MARDVTARDSKSETTLLDRRSARWHAGSTSTATDGRETATSPGANPADETTPAGTPTLCPPGRASGAEVRDGS</sequence>